<feature type="region of interest" description="Disordered" evidence="1">
    <location>
        <begin position="55"/>
        <end position="96"/>
    </location>
</feature>
<protein>
    <submittedName>
        <fullName evidence="2">Uncharacterized protein</fullName>
    </submittedName>
</protein>
<name>A0AAW2H5E2_9HYME</name>
<reference evidence="2 3" key="1">
    <citation type="submission" date="2023-03" db="EMBL/GenBank/DDBJ databases">
        <title>High recombination rates correlate with genetic variation in Cardiocondyla obscurior ants.</title>
        <authorList>
            <person name="Errbii M."/>
        </authorList>
    </citation>
    <scope>NUCLEOTIDE SEQUENCE [LARGE SCALE GENOMIC DNA]</scope>
    <source>
        <strain evidence="2">Alpha-2009</strain>
        <tissue evidence="2">Whole body</tissue>
    </source>
</reference>
<feature type="compositionally biased region" description="Basic and acidic residues" evidence="1">
    <location>
        <begin position="61"/>
        <end position="72"/>
    </location>
</feature>
<evidence type="ECO:0000313" key="3">
    <source>
        <dbReference type="Proteomes" id="UP001430953"/>
    </source>
</evidence>
<dbReference type="AlphaFoldDB" id="A0AAW2H5E2"/>
<keyword evidence="3" id="KW-1185">Reference proteome</keyword>
<gene>
    <name evidence="2" type="ORF">PUN28_001378</name>
</gene>
<sequence length="96" mass="10517">MDPWRTSKRVFHETATIEGDGTRGRKEKRKVCKVPPGPTIGGIKSAKERWLAARGAESDEVERNRGAKEADTIHNGLGEPARRSNATPTGITDVHN</sequence>
<evidence type="ECO:0000313" key="2">
    <source>
        <dbReference type="EMBL" id="KAL0134547.1"/>
    </source>
</evidence>
<comment type="caution">
    <text evidence="2">The sequence shown here is derived from an EMBL/GenBank/DDBJ whole genome shotgun (WGS) entry which is preliminary data.</text>
</comment>
<dbReference type="Proteomes" id="UP001430953">
    <property type="component" value="Unassembled WGS sequence"/>
</dbReference>
<proteinExistence type="predicted"/>
<accession>A0AAW2H5E2</accession>
<organism evidence="2 3">
    <name type="scientific">Cardiocondyla obscurior</name>
    <dbReference type="NCBI Taxonomy" id="286306"/>
    <lineage>
        <taxon>Eukaryota</taxon>
        <taxon>Metazoa</taxon>
        <taxon>Ecdysozoa</taxon>
        <taxon>Arthropoda</taxon>
        <taxon>Hexapoda</taxon>
        <taxon>Insecta</taxon>
        <taxon>Pterygota</taxon>
        <taxon>Neoptera</taxon>
        <taxon>Endopterygota</taxon>
        <taxon>Hymenoptera</taxon>
        <taxon>Apocrita</taxon>
        <taxon>Aculeata</taxon>
        <taxon>Formicoidea</taxon>
        <taxon>Formicidae</taxon>
        <taxon>Myrmicinae</taxon>
        <taxon>Cardiocondyla</taxon>
    </lineage>
</organism>
<evidence type="ECO:0000256" key="1">
    <source>
        <dbReference type="SAM" id="MobiDB-lite"/>
    </source>
</evidence>
<feature type="region of interest" description="Disordered" evidence="1">
    <location>
        <begin position="19"/>
        <end position="43"/>
    </location>
</feature>
<dbReference type="EMBL" id="JADYXP020000001">
    <property type="protein sequence ID" value="KAL0134547.1"/>
    <property type="molecule type" value="Genomic_DNA"/>
</dbReference>